<dbReference type="PANTHER" id="PTHR33608">
    <property type="entry name" value="BLL2464 PROTEIN"/>
    <property type="match status" value="1"/>
</dbReference>
<name>A0ABP6KVB1_9ACTN</name>
<keyword evidence="2" id="KW-0472">Membrane</keyword>
<feature type="transmembrane region" description="Helical" evidence="2">
    <location>
        <begin position="7"/>
        <end position="24"/>
    </location>
</feature>
<reference evidence="5" key="1">
    <citation type="journal article" date="2019" name="Int. J. Syst. Evol. Microbiol.">
        <title>The Global Catalogue of Microorganisms (GCM) 10K type strain sequencing project: providing services to taxonomists for standard genome sequencing and annotation.</title>
        <authorList>
            <consortium name="The Broad Institute Genomics Platform"/>
            <consortium name="The Broad Institute Genome Sequencing Center for Infectious Disease"/>
            <person name="Wu L."/>
            <person name="Ma J."/>
        </authorList>
    </citation>
    <scope>NUCLEOTIDE SEQUENCE [LARGE SCALE GENOMIC DNA]</scope>
    <source>
        <strain evidence="5">JCM 14234</strain>
    </source>
</reference>
<evidence type="ECO:0000256" key="2">
    <source>
        <dbReference type="SAM" id="Phobius"/>
    </source>
</evidence>
<dbReference type="Proteomes" id="UP001501035">
    <property type="component" value="Unassembled WGS sequence"/>
</dbReference>
<keyword evidence="2" id="KW-1133">Transmembrane helix</keyword>
<feature type="region of interest" description="Disordered" evidence="1">
    <location>
        <begin position="123"/>
        <end position="150"/>
    </location>
</feature>
<feature type="domain" description="DUF58" evidence="3">
    <location>
        <begin position="232"/>
        <end position="406"/>
    </location>
</feature>
<evidence type="ECO:0000313" key="4">
    <source>
        <dbReference type="EMBL" id="GAA3024836.1"/>
    </source>
</evidence>
<evidence type="ECO:0000256" key="1">
    <source>
        <dbReference type="SAM" id="MobiDB-lite"/>
    </source>
</evidence>
<proteinExistence type="predicted"/>
<keyword evidence="2" id="KW-0812">Transmembrane</keyword>
<dbReference type="EMBL" id="BAAAVS010000002">
    <property type="protein sequence ID" value="GAA3024836.1"/>
    <property type="molecule type" value="Genomic_DNA"/>
</dbReference>
<feature type="transmembrane region" description="Helical" evidence="2">
    <location>
        <begin position="30"/>
        <end position="53"/>
    </location>
</feature>
<comment type="caution">
    <text evidence="4">The sequence shown here is derived from an EMBL/GenBank/DDBJ whole genome shotgun (WGS) entry which is preliminary data.</text>
</comment>
<dbReference type="InterPro" id="IPR002881">
    <property type="entry name" value="DUF58"/>
</dbReference>
<dbReference type="Pfam" id="PF01882">
    <property type="entry name" value="DUF58"/>
    <property type="match status" value="1"/>
</dbReference>
<keyword evidence="5" id="KW-1185">Reference proteome</keyword>
<evidence type="ECO:0000259" key="3">
    <source>
        <dbReference type="Pfam" id="PF01882"/>
    </source>
</evidence>
<organism evidence="4 5">
    <name type="scientific">Gordonia defluvii</name>
    <dbReference type="NCBI Taxonomy" id="283718"/>
    <lineage>
        <taxon>Bacteria</taxon>
        <taxon>Bacillati</taxon>
        <taxon>Actinomycetota</taxon>
        <taxon>Actinomycetes</taxon>
        <taxon>Mycobacteriales</taxon>
        <taxon>Gordoniaceae</taxon>
        <taxon>Gordonia</taxon>
    </lineage>
</organism>
<protein>
    <submittedName>
        <fullName evidence="4">DUF58 domain-containing protein</fullName>
    </submittedName>
</protein>
<gene>
    <name evidence="4" type="ORF">GCM10010528_03480</name>
</gene>
<evidence type="ECO:0000313" key="5">
    <source>
        <dbReference type="Proteomes" id="UP001501035"/>
    </source>
</evidence>
<accession>A0ABP6KVB1</accession>
<dbReference type="RefSeq" id="WP_290703943.1">
    <property type="nucleotide sequence ID" value="NZ_BAAAVS010000002.1"/>
</dbReference>
<sequence length="470" mass="50500">MFVTGRFALLVALGAIPVVVWPSGRTVLAWAALVLVVALLDLLLAGATTAVTVTRGKTPPIRLGEHTTTRLSVVNTSGRRYRGRLRDAWQPSAGAGAAQHPDRRAAGEPGLAAGLARRGENLARQLSGDPGPPGPQANRQDLNVGPGERQFFDVGLRPTRRGDRLAIRLTLRRNGPLGLAGRQRSLFLPGTVRALPAFDSRKHLPSRLASLRQLDGRSAVRTRGQGTEFDSLRDYVEGDDVRSIDWRATARRRSTVVRTWQPERDRHVVIVLDTSRTSAGRIGDQPRLDAAMDAALLLAALASHAGDRVDFIAGDRAIHKKVRATRRVNLLNEMVTAMAPLESALLEADWGLLGAEVSRTVGQRALVVLCTPLEPAAIAESLLPTLAVLAQRYQVVIASVSDPALDEMLADRSDTAAAYRAAASARTLTQREETAAVLAKLGVTVIDRGPAELPPALADHYLSLKARGQL</sequence>
<dbReference type="PANTHER" id="PTHR33608:SF3">
    <property type="entry name" value="SLR2013 PROTEIN"/>
    <property type="match status" value="1"/>
</dbReference>